<dbReference type="GO" id="GO:0003677">
    <property type="term" value="F:DNA binding"/>
    <property type="evidence" value="ECO:0007669"/>
    <property type="project" value="UniProtKB-UniRule"/>
</dbReference>
<reference evidence="4 5" key="1">
    <citation type="submission" date="2017-03" db="EMBL/GenBank/DDBJ databases">
        <title>Pseudomonas azotoformans: Salt tolerant bacteria having multiple plant growth promoting attributes.</title>
        <authorList>
            <person name="Srivastava A.K."/>
            <person name="Sharma A."/>
            <person name="Srivastava A.K."/>
            <person name="Jamali H."/>
            <person name="Yadav J."/>
            <person name="Srivastava R."/>
            <person name="Kashyap P.L."/>
            <person name="Chakdar H."/>
            <person name="Saxena A.K."/>
        </authorList>
    </citation>
    <scope>NUCLEOTIDE SEQUENCE [LARGE SCALE GENOMIC DNA]</scope>
    <source>
        <strain evidence="4 5">SC 14</strain>
    </source>
</reference>
<feature type="DNA-binding region" description="OmpR/PhoB-type" evidence="2">
    <location>
        <begin position="6"/>
        <end position="104"/>
    </location>
</feature>
<dbReference type="InterPro" id="IPR016032">
    <property type="entry name" value="Sig_transdc_resp-reg_C-effctor"/>
</dbReference>
<dbReference type="AlphaFoldDB" id="A0A4Q0HCH5"/>
<dbReference type="GO" id="GO:0006355">
    <property type="term" value="P:regulation of DNA-templated transcription"/>
    <property type="evidence" value="ECO:0007669"/>
    <property type="project" value="InterPro"/>
</dbReference>
<comment type="caution">
    <text evidence="4">The sequence shown here is derived from an EMBL/GenBank/DDBJ whole genome shotgun (WGS) entry which is preliminary data.</text>
</comment>
<gene>
    <name evidence="4" type="ORF">B4O85_29705</name>
</gene>
<dbReference type="Proteomes" id="UP000290481">
    <property type="component" value="Unassembled WGS sequence"/>
</dbReference>
<dbReference type="GO" id="GO:0000160">
    <property type="term" value="P:phosphorelay signal transduction system"/>
    <property type="evidence" value="ECO:0007669"/>
    <property type="project" value="InterPro"/>
</dbReference>
<name>A0A4Q0HCH5_PSEAZ</name>
<accession>A0A4Q0HCH5</accession>
<dbReference type="EMBL" id="MZZJ01000026">
    <property type="protein sequence ID" value="RXE46015.1"/>
    <property type="molecule type" value="Genomic_DNA"/>
</dbReference>
<evidence type="ECO:0000259" key="3">
    <source>
        <dbReference type="PROSITE" id="PS51755"/>
    </source>
</evidence>
<dbReference type="InterPro" id="IPR001867">
    <property type="entry name" value="OmpR/PhoB-type_DNA-bd"/>
</dbReference>
<keyword evidence="1 2" id="KW-0238">DNA-binding</keyword>
<dbReference type="SUPFAM" id="SSF46894">
    <property type="entry name" value="C-terminal effector domain of the bipartite response regulators"/>
    <property type="match status" value="1"/>
</dbReference>
<dbReference type="PROSITE" id="PS51755">
    <property type="entry name" value="OMPR_PHOB"/>
    <property type="match status" value="1"/>
</dbReference>
<evidence type="ECO:0000256" key="2">
    <source>
        <dbReference type="PROSITE-ProRule" id="PRU01091"/>
    </source>
</evidence>
<evidence type="ECO:0000313" key="5">
    <source>
        <dbReference type="Proteomes" id="UP000290481"/>
    </source>
</evidence>
<proteinExistence type="predicted"/>
<protein>
    <recommendedName>
        <fullName evidence="3">OmpR/PhoB-type domain-containing protein</fullName>
    </recommendedName>
</protein>
<feature type="domain" description="OmpR/PhoB-type" evidence="3">
    <location>
        <begin position="6"/>
        <end position="104"/>
    </location>
</feature>
<sequence>MTNFTTTLIQHSQRWKLDIDNRILFNDTNQIPLTKIDNIVLSNMILKKKRVLSKTELIIIIGRDPDLYHGLEMGLSRLQKKFKKSTGGEYLFRAVRNRGYCLTQTIHIIGEPSQRAI</sequence>
<dbReference type="InterPro" id="IPR036388">
    <property type="entry name" value="WH-like_DNA-bd_sf"/>
</dbReference>
<organism evidence="4 5">
    <name type="scientific">Pseudomonas azotoformans</name>
    <dbReference type="NCBI Taxonomy" id="47878"/>
    <lineage>
        <taxon>Bacteria</taxon>
        <taxon>Pseudomonadati</taxon>
        <taxon>Pseudomonadota</taxon>
        <taxon>Gammaproteobacteria</taxon>
        <taxon>Pseudomonadales</taxon>
        <taxon>Pseudomonadaceae</taxon>
        <taxon>Pseudomonas</taxon>
    </lineage>
</organism>
<dbReference type="Gene3D" id="1.10.10.10">
    <property type="entry name" value="Winged helix-like DNA-binding domain superfamily/Winged helix DNA-binding domain"/>
    <property type="match status" value="1"/>
</dbReference>
<evidence type="ECO:0000256" key="1">
    <source>
        <dbReference type="ARBA" id="ARBA00023125"/>
    </source>
</evidence>
<evidence type="ECO:0000313" key="4">
    <source>
        <dbReference type="EMBL" id="RXE46015.1"/>
    </source>
</evidence>